<comment type="function">
    <text evidence="16">NQR complex catalyzes the reduction of ubiquinone-1 to ubiquinol by two successive reactions, coupled with the transport of Na(+) ions from the cytoplasm to the periplasm. NqrA to NqrE are probably involved in the second step, the conversion of ubisemiquinone to ubiquinol.</text>
</comment>
<keyword evidence="2 16" id="KW-1003">Cell membrane</keyword>
<keyword evidence="6 16" id="KW-0288">FMN</keyword>
<feature type="transmembrane region" description="Helical" evidence="16">
    <location>
        <begin position="122"/>
        <end position="141"/>
    </location>
</feature>
<evidence type="ECO:0000256" key="12">
    <source>
        <dbReference type="ARBA" id="ARBA00023065"/>
    </source>
</evidence>
<proteinExistence type="inferred from homology"/>
<dbReference type="Proteomes" id="UP000031552">
    <property type="component" value="Unassembled WGS sequence"/>
</dbReference>
<evidence type="ECO:0000256" key="5">
    <source>
        <dbReference type="ARBA" id="ARBA00022630"/>
    </source>
</evidence>
<reference evidence="17" key="2">
    <citation type="submission" date="2014-09" db="EMBL/GenBank/DDBJ databases">
        <title>Criblamydia sequanensis harbors a mega-plasmid encoding arsenite resistance.</title>
        <authorList>
            <person name="Bertelli C."/>
            <person name="Goesmann A."/>
            <person name="Greub G."/>
        </authorList>
    </citation>
    <scope>NUCLEOTIDE SEQUENCE [LARGE SCALE GENOMIC DNA]</scope>
    <source>
        <strain evidence="17">CRIB-18</strain>
    </source>
</reference>
<reference evidence="17" key="1">
    <citation type="submission" date="2013-12" db="EMBL/GenBank/DDBJ databases">
        <authorList>
            <person name="Linke B."/>
        </authorList>
    </citation>
    <scope>NUCLEOTIDE SEQUENCE [LARGE SCALE GENOMIC DNA]</scope>
    <source>
        <strain evidence="17">CRIB-18</strain>
    </source>
</reference>
<keyword evidence="11 16" id="KW-0915">Sodium</keyword>
<keyword evidence="17" id="KW-0560">Oxidoreductase</keyword>
<dbReference type="InterPro" id="IPR004338">
    <property type="entry name" value="NqrB/RnfD"/>
</dbReference>
<dbReference type="NCBIfam" id="NF002181">
    <property type="entry name" value="PRK01024.1"/>
    <property type="match status" value="1"/>
</dbReference>
<evidence type="ECO:0000256" key="8">
    <source>
        <dbReference type="ARBA" id="ARBA00022967"/>
    </source>
</evidence>
<keyword evidence="14 16" id="KW-0472">Membrane</keyword>
<comment type="subcellular location">
    <subcellularLocation>
        <location evidence="16">Cell membrane</location>
        <topology evidence="16">Multi-pass membrane protein</topology>
    </subcellularLocation>
</comment>
<evidence type="ECO:0000256" key="15">
    <source>
        <dbReference type="ARBA" id="ARBA00023201"/>
    </source>
</evidence>
<dbReference type="EMBL" id="CCEJ010000001">
    <property type="protein sequence ID" value="CDR32923.1"/>
    <property type="molecule type" value="Genomic_DNA"/>
</dbReference>
<evidence type="ECO:0000256" key="6">
    <source>
        <dbReference type="ARBA" id="ARBA00022643"/>
    </source>
</evidence>
<keyword evidence="7 16" id="KW-0812">Transmembrane</keyword>
<comment type="catalytic activity">
    <reaction evidence="16">
        <text>a ubiquinone + n Na(+)(in) + NADH + H(+) = a ubiquinol + n Na(+)(out) + NAD(+)</text>
        <dbReference type="Rhea" id="RHEA:47748"/>
        <dbReference type="Rhea" id="RHEA-COMP:9565"/>
        <dbReference type="Rhea" id="RHEA-COMP:9566"/>
        <dbReference type="ChEBI" id="CHEBI:15378"/>
        <dbReference type="ChEBI" id="CHEBI:16389"/>
        <dbReference type="ChEBI" id="CHEBI:17976"/>
        <dbReference type="ChEBI" id="CHEBI:29101"/>
        <dbReference type="ChEBI" id="CHEBI:57540"/>
        <dbReference type="ChEBI" id="CHEBI:57945"/>
        <dbReference type="EC" id="7.2.1.1"/>
    </reaction>
</comment>
<keyword evidence="10 16" id="KW-0520">NAD</keyword>
<evidence type="ECO:0000256" key="14">
    <source>
        <dbReference type="ARBA" id="ARBA00023136"/>
    </source>
</evidence>
<dbReference type="GO" id="GO:0006814">
    <property type="term" value="P:sodium ion transport"/>
    <property type="evidence" value="ECO:0007669"/>
    <property type="project" value="UniProtKB-UniRule"/>
</dbReference>
<keyword evidence="1 16" id="KW-0813">Transport</keyword>
<comment type="cofactor">
    <cofactor evidence="16">
        <name>FMN</name>
        <dbReference type="ChEBI" id="CHEBI:58210"/>
    </cofactor>
</comment>
<keyword evidence="12 16" id="KW-0406">Ion transport</keyword>
<dbReference type="GO" id="GO:0010181">
    <property type="term" value="F:FMN binding"/>
    <property type="evidence" value="ECO:0007669"/>
    <property type="project" value="InterPro"/>
</dbReference>
<accession>A0A090D051</accession>
<evidence type="ECO:0000256" key="7">
    <source>
        <dbReference type="ARBA" id="ARBA00022692"/>
    </source>
</evidence>
<name>A0A090D051_9BACT</name>
<keyword evidence="8 16" id="KW-1278">Translocase</keyword>
<dbReference type="STRING" id="1437425.CSEC_0079"/>
<evidence type="ECO:0000256" key="2">
    <source>
        <dbReference type="ARBA" id="ARBA00022475"/>
    </source>
</evidence>
<evidence type="ECO:0000256" key="16">
    <source>
        <dbReference type="HAMAP-Rule" id="MF_00426"/>
    </source>
</evidence>
<organism evidence="17 18">
    <name type="scientific">Candidatus Criblamydia sequanensis CRIB-18</name>
    <dbReference type="NCBI Taxonomy" id="1437425"/>
    <lineage>
        <taxon>Bacteria</taxon>
        <taxon>Pseudomonadati</taxon>
        <taxon>Chlamydiota</taxon>
        <taxon>Chlamydiia</taxon>
        <taxon>Parachlamydiales</taxon>
        <taxon>Candidatus Criblamydiaceae</taxon>
        <taxon>Candidatus Criblamydia</taxon>
    </lineage>
</organism>
<evidence type="ECO:0000256" key="3">
    <source>
        <dbReference type="ARBA" id="ARBA00022519"/>
    </source>
</evidence>
<dbReference type="eggNOG" id="COG1805">
    <property type="taxonomic scope" value="Bacteria"/>
</dbReference>
<evidence type="ECO:0000313" key="18">
    <source>
        <dbReference type="Proteomes" id="UP000031552"/>
    </source>
</evidence>
<gene>
    <name evidence="16 17" type="primary">nqrB</name>
    <name evidence="17" type="ORF">CSEC_0079</name>
</gene>
<dbReference type="NCBIfam" id="TIGR01937">
    <property type="entry name" value="nqrB"/>
    <property type="match status" value="1"/>
</dbReference>
<dbReference type="PANTHER" id="PTHR30578:SF1">
    <property type="entry name" value="NA(+)-TRANSLOCATING NADH-QUINONE REDUCTASE SUBUNIT B"/>
    <property type="match status" value="1"/>
</dbReference>
<comment type="similarity">
    <text evidence="16">Belongs to the NqrB/RnfD family.</text>
</comment>
<keyword evidence="5 16" id="KW-0285">Flavoprotein</keyword>
<keyword evidence="9 16" id="KW-1133">Transmembrane helix</keyword>
<dbReference type="RefSeq" id="WP_041016444.1">
    <property type="nucleotide sequence ID" value="NZ_CCEJ010000001.1"/>
</dbReference>
<evidence type="ECO:0000256" key="13">
    <source>
        <dbReference type="ARBA" id="ARBA00023075"/>
    </source>
</evidence>
<evidence type="ECO:0000313" key="17">
    <source>
        <dbReference type="EMBL" id="CDR32923.1"/>
    </source>
</evidence>
<evidence type="ECO:0000256" key="10">
    <source>
        <dbReference type="ARBA" id="ARBA00023027"/>
    </source>
</evidence>
<keyword evidence="15 16" id="KW-0739">Sodium transport</keyword>
<dbReference type="Pfam" id="PF03116">
    <property type="entry name" value="NQR2_RnfD_RnfE"/>
    <property type="match status" value="1"/>
</dbReference>
<feature type="transmembrane region" description="Helical" evidence="16">
    <location>
        <begin position="55"/>
        <end position="72"/>
    </location>
</feature>
<feature type="modified residue" description="FMN phosphoryl threonine" evidence="16">
    <location>
        <position position="250"/>
    </location>
</feature>
<feature type="transmembrane region" description="Helical" evidence="16">
    <location>
        <begin position="450"/>
        <end position="470"/>
    </location>
</feature>
<evidence type="ECO:0000256" key="1">
    <source>
        <dbReference type="ARBA" id="ARBA00022448"/>
    </source>
</evidence>
<feature type="transmembrane region" description="Helical" evidence="16">
    <location>
        <begin position="364"/>
        <end position="382"/>
    </location>
</feature>
<dbReference type="EC" id="7.2.1.1" evidence="16"/>
<dbReference type="GO" id="GO:0022904">
    <property type="term" value="P:respiratory electron transport chain"/>
    <property type="evidence" value="ECO:0007669"/>
    <property type="project" value="InterPro"/>
</dbReference>
<evidence type="ECO:0000256" key="4">
    <source>
        <dbReference type="ARBA" id="ARBA00022553"/>
    </source>
</evidence>
<dbReference type="GO" id="GO:0016655">
    <property type="term" value="F:oxidoreductase activity, acting on NAD(P)H, quinone or similar compound as acceptor"/>
    <property type="evidence" value="ECO:0007669"/>
    <property type="project" value="UniProtKB-UniRule"/>
</dbReference>
<feature type="transmembrane region" description="Helical" evidence="16">
    <location>
        <begin position="420"/>
        <end position="438"/>
    </location>
</feature>
<dbReference type="InterPro" id="IPR010966">
    <property type="entry name" value="NqrB"/>
</dbReference>
<feature type="transmembrane region" description="Helical" evidence="16">
    <location>
        <begin position="153"/>
        <end position="183"/>
    </location>
</feature>
<feature type="transmembrane region" description="Helical" evidence="16">
    <location>
        <begin position="476"/>
        <end position="494"/>
    </location>
</feature>
<dbReference type="OrthoDB" id="9776359at2"/>
<protein>
    <recommendedName>
        <fullName evidence="16">Na(+)-translocating NADH-quinone reductase subunit B</fullName>
        <shortName evidence="16">Na(+)-NQR subunit B</shortName>
        <shortName evidence="16">Na(+)-translocating NQR subunit B</shortName>
        <ecNumber evidence="16">7.2.1.1</ecNumber>
    </recommendedName>
    <alternativeName>
        <fullName evidence="16">NQR complex subunit B</fullName>
    </alternativeName>
    <alternativeName>
        <fullName evidence="16">NQR-1 subunit B</fullName>
    </alternativeName>
</protein>
<keyword evidence="4 16" id="KW-0597">Phosphoprotein</keyword>
<dbReference type="GO" id="GO:0005886">
    <property type="term" value="C:plasma membrane"/>
    <property type="evidence" value="ECO:0007669"/>
    <property type="project" value="UniProtKB-SubCell"/>
</dbReference>
<dbReference type="AlphaFoldDB" id="A0A090D051"/>
<comment type="subunit">
    <text evidence="16">Composed of six subunits; NqrA, NqrB, NqrC, NqrD, NqrE and NqrF.</text>
</comment>
<evidence type="ECO:0000256" key="9">
    <source>
        <dbReference type="ARBA" id="ARBA00022989"/>
    </source>
</evidence>
<dbReference type="PANTHER" id="PTHR30578">
    <property type="entry name" value="ELECTRON TRANSPORT COMPLEX PROTEIN RNFD"/>
    <property type="match status" value="1"/>
</dbReference>
<keyword evidence="13 16" id="KW-0830">Ubiquinone</keyword>
<dbReference type="GO" id="GO:0055085">
    <property type="term" value="P:transmembrane transport"/>
    <property type="evidence" value="ECO:0007669"/>
    <property type="project" value="InterPro"/>
</dbReference>
<keyword evidence="3" id="KW-0997">Cell inner membrane</keyword>
<dbReference type="HAMAP" id="MF_00426">
    <property type="entry name" value="NqrB"/>
    <property type="match status" value="1"/>
</dbReference>
<keyword evidence="18" id="KW-1185">Reference proteome</keyword>
<comment type="caution">
    <text evidence="17">The sequence shown here is derived from an EMBL/GenBank/DDBJ whole genome shotgun (WGS) entry which is preliminary data.</text>
</comment>
<sequence>MLRKFLDYQLSLTEKGKPLHRLKPLVTAGDTFLYEAPLNTKNGPHIRDAIDIKRWMVIVVVALIPALLAGIWNTGIQSFVYSSGDYHLMNEFIASSSSLDSYLGFAGKDNRWISIIGEGLKIVLPIIIVSYAVGGIWEAIFACIRGHEISEGFLVTGLLYALILPPTIPLWMVAVGVSVGIIFSKEVFGGSGMNIVNPALACRCFLFFGFPGRMSGNVWVGSSAPDVRASLVKMNQESGLGSLDGFTQATKLAQFKISPEIKRIQIDAIASNDLGSNVSSYEALKEKFLNWTSTSGQEAVLGKLSPEQMQQFVTTPLADGGLGLSPGAYEDAYRFASLNYGIGNNSDWNLFLGNKLGCIGETSGLAILLGALFLIYTGVGSWRTMVSMAIGAYLTALLFQVGAGYFSADQGAWNPASFTFPAYKHLLLGGLAFGLVFMATDPVSSPSMPLAKWIYGLFCGMIAIVIRQINPAYPEGVMLSILIGNVFSPLFDYYTAKFYRRRRSSHGRKLAYEN</sequence>
<evidence type="ECO:0000256" key="11">
    <source>
        <dbReference type="ARBA" id="ARBA00023053"/>
    </source>
</evidence>
<feature type="transmembrane region" description="Helical" evidence="16">
    <location>
        <begin position="389"/>
        <end position="408"/>
    </location>
</feature>